<evidence type="ECO:0000259" key="4">
    <source>
        <dbReference type="PROSITE" id="PS50989"/>
    </source>
</evidence>
<evidence type="ECO:0000259" key="3">
    <source>
        <dbReference type="PROSITE" id="PS50980"/>
    </source>
</evidence>
<reference evidence="6" key="1">
    <citation type="submission" date="2016-11" db="EMBL/GenBank/DDBJ databases">
        <authorList>
            <person name="Varghese N."/>
            <person name="Submissions S."/>
        </authorList>
    </citation>
    <scope>NUCLEOTIDE SEQUENCE [LARGE SCALE GENOMIC DNA]</scope>
    <source>
        <strain evidence="6">DSM 16219</strain>
    </source>
</reference>
<evidence type="ECO:0000256" key="2">
    <source>
        <dbReference type="ARBA" id="ARBA00074538"/>
    </source>
</evidence>
<dbReference type="InterPro" id="IPR034733">
    <property type="entry name" value="AcCoA_carboxyl_beta"/>
</dbReference>
<evidence type="ECO:0000256" key="1">
    <source>
        <dbReference type="ARBA" id="ARBA00006102"/>
    </source>
</evidence>
<dbReference type="AlphaFoldDB" id="A0A1M6FML6"/>
<dbReference type="PANTHER" id="PTHR43842">
    <property type="entry name" value="PROPIONYL-COA CARBOXYLASE BETA CHAIN"/>
    <property type="match status" value="1"/>
</dbReference>
<dbReference type="OrthoDB" id="9803706at2"/>
<dbReference type="FunFam" id="3.90.226.10:FF:000017">
    <property type="entry name" value="Propionyl-CoA carboxylase subunit beta 5"/>
    <property type="match status" value="1"/>
</dbReference>
<feature type="domain" description="CoA carboxyltransferase N-terminal" evidence="3">
    <location>
        <begin position="4"/>
        <end position="260"/>
    </location>
</feature>
<protein>
    <recommendedName>
        <fullName evidence="2">Propionyl-CoA carboxylase beta chain</fullName>
    </recommendedName>
</protein>
<dbReference type="InterPro" id="IPR051047">
    <property type="entry name" value="AccD/PCCB"/>
</dbReference>
<dbReference type="GO" id="GO:0009317">
    <property type="term" value="C:acetyl-CoA carboxylase complex"/>
    <property type="evidence" value="ECO:0007669"/>
    <property type="project" value="UniProtKB-ARBA"/>
</dbReference>
<feature type="domain" description="CoA carboxyltransferase C-terminal" evidence="4">
    <location>
        <begin position="264"/>
        <end position="507"/>
    </location>
</feature>
<dbReference type="GO" id="GO:0003989">
    <property type="term" value="F:acetyl-CoA carboxylase activity"/>
    <property type="evidence" value="ECO:0007669"/>
    <property type="project" value="UniProtKB-ARBA"/>
</dbReference>
<dbReference type="SUPFAM" id="SSF52096">
    <property type="entry name" value="ClpP/crotonase"/>
    <property type="match status" value="2"/>
</dbReference>
<dbReference type="RefSeq" id="WP_073473265.1">
    <property type="nucleotide sequence ID" value="NZ_FQZU01000003.1"/>
</dbReference>
<dbReference type="GO" id="GO:0004658">
    <property type="term" value="F:propionyl-CoA carboxylase activity"/>
    <property type="evidence" value="ECO:0007669"/>
    <property type="project" value="UniProtKB-ARBA"/>
</dbReference>
<dbReference type="STRING" id="1121393.SAMN02745216_00863"/>
<accession>A0A1M6FML6</accession>
<keyword evidence="5" id="KW-0808">Transferase</keyword>
<evidence type="ECO:0000313" key="6">
    <source>
        <dbReference type="Proteomes" id="UP000183994"/>
    </source>
</evidence>
<dbReference type="PROSITE" id="PS50989">
    <property type="entry name" value="COA_CT_CTER"/>
    <property type="match status" value="1"/>
</dbReference>
<dbReference type="GO" id="GO:0016740">
    <property type="term" value="F:transferase activity"/>
    <property type="evidence" value="ECO:0007669"/>
    <property type="project" value="UniProtKB-KW"/>
</dbReference>
<sequence length="517" mass="56157">MGIVEEKIKELKEREAKILQMGGEKAVAKHKEKGKLSARERIERLFDPGTFQEIDMFVKHRCTNFGMETKEIPADGVVTGHGLVEGRPIFAYAQDFTARAGSLGEMHAKKICKVMDLAMKAGVPIVGMNDSGGARIQEGVDALSGYGEIFFRNSNASGVIPQISAIMGPTAGGAVYSPAMTDWIFMVKKTSYMFITGPNVIKAVTGEEISFEDLGGAMAHNQKSGVAHFACEDDADAIDNIRALLGYLPSNNMEDPPAVAPTDDPRRVAPELDSIIPDSPKAAYDVKNVIKAIVDNGEFFEPHKYYAQNMVICFARLNGRVIGIIANQPKFMAGCLDINASDKATRFIRFCDAFNIPMLTIADVPGYLPGSNQEHGGIIRHGAKLLWCYSEATVPKLLLVTRKDYGGSYLAMCSKHLGADMAFAWPSAEIAVMGAEGAANIIHAREIKGAEDPAAKRAEKIAEYEDLFSNPYVAASRGFVDAVIVPSETRPRLIQALEVMVTKRETKPAKKHGNIPV</sequence>
<evidence type="ECO:0000313" key="5">
    <source>
        <dbReference type="EMBL" id="SHI98914.1"/>
    </source>
</evidence>
<dbReference type="Gene3D" id="3.90.226.10">
    <property type="entry name" value="2-enoyl-CoA Hydratase, Chain A, domain 1"/>
    <property type="match status" value="2"/>
</dbReference>
<name>A0A1M6FML6_9BACT</name>
<dbReference type="InterPro" id="IPR011763">
    <property type="entry name" value="COA_CT_C"/>
</dbReference>
<dbReference type="PROSITE" id="PS50980">
    <property type="entry name" value="COA_CT_NTER"/>
    <property type="match status" value="1"/>
</dbReference>
<dbReference type="GO" id="GO:0015977">
    <property type="term" value="P:carbon fixation"/>
    <property type="evidence" value="ECO:0007669"/>
    <property type="project" value="UniProtKB-ARBA"/>
</dbReference>
<gene>
    <name evidence="5" type="ORF">SAMN02745216_00863</name>
</gene>
<dbReference type="PANTHER" id="PTHR43842:SF2">
    <property type="entry name" value="PROPIONYL-COA CARBOXYLASE BETA CHAIN, MITOCHONDRIAL"/>
    <property type="match status" value="1"/>
</dbReference>
<dbReference type="FunFam" id="3.90.226.10:FF:000016">
    <property type="entry name" value="Propionyl-CoA carboxylase, beta subunit"/>
    <property type="match status" value="1"/>
</dbReference>
<comment type="similarity">
    <text evidence="1">Belongs to the AccD/PCCB family.</text>
</comment>
<dbReference type="InterPro" id="IPR029045">
    <property type="entry name" value="ClpP/crotonase-like_dom_sf"/>
</dbReference>
<organism evidence="5 6">
    <name type="scientific">Desulfatibacillum alkenivorans DSM 16219</name>
    <dbReference type="NCBI Taxonomy" id="1121393"/>
    <lineage>
        <taxon>Bacteria</taxon>
        <taxon>Pseudomonadati</taxon>
        <taxon>Thermodesulfobacteriota</taxon>
        <taxon>Desulfobacteria</taxon>
        <taxon>Desulfobacterales</taxon>
        <taxon>Desulfatibacillaceae</taxon>
        <taxon>Desulfatibacillum</taxon>
    </lineage>
</organism>
<proteinExistence type="inferred from homology"/>
<dbReference type="Proteomes" id="UP000183994">
    <property type="component" value="Unassembled WGS sequence"/>
</dbReference>
<dbReference type="EMBL" id="FQZU01000003">
    <property type="protein sequence ID" value="SHI98914.1"/>
    <property type="molecule type" value="Genomic_DNA"/>
</dbReference>
<dbReference type="Pfam" id="PF01039">
    <property type="entry name" value="Carboxyl_trans"/>
    <property type="match status" value="1"/>
</dbReference>
<dbReference type="InterPro" id="IPR011762">
    <property type="entry name" value="COA_CT_N"/>
</dbReference>
<keyword evidence="6" id="KW-1185">Reference proteome</keyword>